<dbReference type="PROSITE" id="PS50989">
    <property type="entry name" value="COA_CT_CTER"/>
    <property type="match status" value="1"/>
</dbReference>
<dbReference type="InterPro" id="IPR045190">
    <property type="entry name" value="MCCB/AccD1-like"/>
</dbReference>
<dbReference type="InterPro" id="IPR011763">
    <property type="entry name" value="COA_CT_C"/>
</dbReference>
<dbReference type="InterPro" id="IPR011762">
    <property type="entry name" value="COA_CT_N"/>
</dbReference>
<sequence length="533" mass="56938">MSAPVLTSKLDLGSPEAKARAAHNRALAQELRAKVAEAALGGPEKSRERHSARGKLLPRERVERLLDPGSPFLEIGQLAANGLYDGEVPGAGVIAGIGRVSGRQCMIVANDATVKGGTYYPLTVKKHLRAQEIAQESRLPSLYLVDSGGANLPHQAEVFPDRDHFGRIFYNQANMSALGIPQIACVMGSCTAGGAYVPAMSDESVIVREQGTIFLAGPPLVKAATGEEISAEDLGGGDLHARKSGVVDHLAENDEHALSILRDIVSHLGKGGGAQLETREPRPPKFDAEELYSIVPEDVRAPYDVHEVIARLVDGSEFHEFKAHYGSTLVCGFAHIWGMPVAILANNGVLFSESAVKGAHFIELACQRGIPLLFLQNISGFMVGGKYEAEGIAKHGAKLVTAVATAQVPKITVVIGGSFGAGNYGMCGRAYSPRFLFTWPNARISVMGGEQAASVLATVHRDAESWSEQEAEAFKAPIREKYETEGSPYYATARLWDDGVIDPVQTRDVLGLALAACLEAPIPDAPRFGVFRM</sequence>
<dbReference type="OrthoDB" id="9803706at2"/>
<dbReference type="PROSITE" id="PS50980">
    <property type="entry name" value="COA_CT_NTER"/>
    <property type="match status" value="1"/>
</dbReference>
<name>A0A6I4URZ3_9SPHN</name>
<dbReference type="AlphaFoldDB" id="A0A6I4URZ3"/>
<dbReference type="SUPFAM" id="SSF52096">
    <property type="entry name" value="ClpP/crotonase"/>
    <property type="match status" value="2"/>
</dbReference>
<reference evidence="5 6" key="1">
    <citation type="submission" date="2019-12" db="EMBL/GenBank/DDBJ databases">
        <title>Genomic-based taxomic classification of the family Erythrobacteraceae.</title>
        <authorList>
            <person name="Xu L."/>
        </authorList>
    </citation>
    <scope>NUCLEOTIDE SEQUENCE [LARGE SCALE GENOMIC DNA]</scope>
    <source>
        <strain evidence="5 6">MCCC 1K02066</strain>
    </source>
</reference>
<dbReference type="FunFam" id="3.90.226.10:FF:000004">
    <property type="entry name" value="Methylcrotonoyl-CoA carboxylase beta chain"/>
    <property type="match status" value="1"/>
</dbReference>
<dbReference type="Proteomes" id="UP000469159">
    <property type="component" value="Unassembled WGS sequence"/>
</dbReference>
<dbReference type="Gene3D" id="3.90.226.10">
    <property type="entry name" value="2-enoyl-CoA Hydratase, Chain A, domain 1"/>
    <property type="match status" value="2"/>
</dbReference>
<dbReference type="EMBL" id="WTYK01000001">
    <property type="protein sequence ID" value="MXP40399.1"/>
    <property type="molecule type" value="Genomic_DNA"/>
</dbReference>
<evidence type="ECO:0000259" key="3">
    <source>
        <dbReference type="PROSITE" id="PS50980"/>
    </source>
</evidence>
<dbReference type="PANTHER" id="PTHR22855:SF13">
    <property type="entry name" value="METHYLCROTONOYL-COA CARBOXYLASE BETA CHAIN, MITOCHONDRIAL"/>
    <property type="match status" value="1"/>
</dbReference>
<dbReference type="GO" id="GO:0004485">
    <property type="term" value="F:methylcrotonoyl-CoA carboxylase activity"/>
    <property type="evidence" value="ECO:0007669"/>
    <property type="project" value="TreeGrafter"/>
</dbReference>
<gene>
    <name evidence="5" type="ORF">GRI75_01905</name>
</gene>
<proteinExistence type="inferred from homology"/>
<feature type="domain" description="CoA carboxyltransferase C-terminal" evidence="4">
    <location>
        <begin position="283"/>
        <end position="524"/>
    </location>
</feature>
<dbReference type="PANTHER" id="PTHR22855">
    <property type="entry name" value="ACETYL, PROPIONYL, PYRUVATE, AND GLUTACONYL CARBOXYLASE-RELATED"/>
    <property type="match status" value="1"/>
</dbReference>
<evidence type="ECO:0000313" key="6">
    <source>
        <dbReference type="Proteomes" id="UP000469159"/>
    </source>
</evidence>
<feature type="domain" description="CoA carboxyltransferase N-terminal" evidence="3">
    <location>
        <begin position="24"/>
        <end position="280"/>
    </location>
</feature>
<comment type="caution">
    <text evidence="5">The sequence shown here is derived from an EMBL/GenBank/DDBJ whole genome shotgun (WGS) entry which is preliminary data.</text>
</comment>
<dbReference type="GO" id="GO:0006552">
    <property type="term" value="P:L-leucine catabolic process"/>
    <property type="evidence" value="ECO:0007669"/>
    <property type="project" value="TreeGrafter"/>
</dbReference>
<comment type="pathway">
    <text evidence="2">Amino-acid degradation; L-leucine degradation.</text>
</comment>
<dbReference type="Pfam" id="PF01039">
    <property type="entry name" value="Carboxyl_trans"/>
    <property type="match status" value="1"/>
</dbReference>
<protein>
    <submittedName>
        <fullName evidence="5">Methylcrotonoyl-CoA carboxylase</fullName>
    </submittedName>
</protein>
<accession>A0A6I4URZ3</accession>
<dbReference type="InterPro" id="IPR034733">
    <property type="entry name" value="AcCoA_carboxyl_beta"/>
</dbReference>
<dbReference type="InterPro" id="IPR029045">
    <property type="entry name" value="ClpP/crotonase-like_dom_sf"/>
</dbReference>
<evidence type="ECO:0000256" key="1">
    <source>
        <dbReference type="ARBA" id="ARBA00006102"/>
    </source>
</evidence>
<dbReference type="RefSeq" id="WP_160745237.1">
    <property type="nucleotide sequence ID" value="NZ_WTYK01000001.1"/>
</dbReference>
<dbReference type="FunFam" id="3.90.226.10:FF:000007">
    <property type="entry name" value="Methylcrotonoyl-CoA carboxylase subunit beta"/>
    <property type="match status" value="1"/>
</dbReference>
<dbReference type="GO" id="GO:1905202">
    <property type="term" value="C:methylcrotonoyl-CoA carboxylase complex"/>
    <property type="evidence" value="ECO:0007669"/>
    <property type="project" value="TreeGrafter"/>
</dbReference>
<comment type="similarity">
    <text evidence="1">Belongs to the AccD/PCCB family.</text>
</comment>
<evidence type="ECO:0000313" key="5">
    <source>
        <dbReference type="EMBL" id="MXP40399.1"/>
    </source>
</evidence>
<organism evidence="5 6">
    <name type="scientific">Croceibacterium soli</name>
    <dbReference type="NCBI Taxonomy" id="1739690"/>
    <lineage>
        <taxon>Bacteria</taxon>
        <taxon>Pseudomonadati</taxon>
        <taxon>Pseudomonadota</taxon>
        <taxon>Alphaproteobacteria</taxon>
        <taxon>Sphingomonadales</taxon>
        <taxon>Erythrobacteraceae</taxon>
        <taxon>Croceibacterium</taxon>
    </lineage>
</organism>
<evidence type="ECO:0000259" key="4">
    <source>
        <dbReference type="PROSITE" id="PS50989"/>
    </source>
</evidence>
<evidence type="ECO:0000256" key="2">
    <source>
        <dbReference type="ARBA" id="ARBA00046317"/>
    </source>
</evidence>
<keyword evidence="6" id="KW-1185">Reference proteome</keyword>